<dbReference type="RefSeq" id="XP_005782953.1">
    <property type="nucleotide sequence ID" value="XM_005782896.1"/>
</dbReference>
<dbReference type="InterPro" id="IPR039164">
    <property type="entry name" value="UBR1-like"/>
</dbReference>
<keyword evidence="7 11" id="KW-0862">Zinc</keyword>
<feature type="repeat" description="ANK" evidence="9">
    <location>
        <begin position="221"/>
        <end position="253"/>
    </location>
</feature>
<comment type="pathway">
    <text evidence="2 11">Protein modification; protein ubiquitination.</text>
</comment>
<comment type="function">
    <text evidence="11">Ubiquitin ligase protein which is a component of the N-end rule pathway. Recognizes and binds to proteins bearing specific N-terminal residues that are destabilizing according to the N-end rule, leading to their ubiquitination and subsequent degradation.</text>
</comment>
<evidence type="ECO:0000313" key="13">
    <source>
        <dbReference type="EnsemblProtists" id="EOD30524"/>
    </source>
</evidence>
<organism evidence="13 14">
    <name type="scientific">Emiliania huxleyi (strain CCMP1516)</name>
    <dbReference type="NCBI Taxonomy" id="280463"/>
    <lineage>
        <taxon>Eukaryota</taxon>
        <taxon>Haptista</taxon>
        <taxon>Haptophyta</taxon>
        <taxon>Prymnesiophyceae</taxon>
        <taxon>Isochrysidales</taxon>
        <taxon>Noelaerhabdaceae</taxon>
        <taxon>Emiliania</taxon>
    </lineage>
</organism>
<dbReference type="UniPathway" id="UPA00143"/>
<dbReference type="PROSITE" id="PS51157">
    <property type="entry name" value="ZF_UBR"/>
    <property type="match status" value="1"/>
</dbReference>
<dbReference type="Gene3D" id="1.25.40.20">
    <property type="entry name" value="Ankyrin repeat-containing domain"/>
    <property type="match status" value="1"/>
</dbReference>
<dbReference type="Pfam" id="PF02207">
    <property type="entry name" value="zf-UBR"/>
    <property type="match status" value="1"/>
</dbReference>
<dbReference type="InterPro" id="IPR036770">
    <property type="entry name" value="Ankyrin_rpt-contain_sf"/>
</dbReference>
<reference evidence="14" key="1">
    <citation type="journal article" date="2013" name="Nature">
        <title>Pan genome of the phytoplankton Emiliania underpins its global distribution.</title>
        <authorList>
            <person name="Read B.A."/>
            <person name="Kegel J."/>
            <person name="Klute M.J."/>
            <person name="Kuo A."/>
            <person name="Lefebvre S.C."/>
            <person name="Maumus F."/>
            <person name="Mayer C."/>
            <person name="Miller J."/>
            <person name="Monier A."/>
            <person name="Salamov A."/>
            <person name="Young J."/>
            <person name="Aguilar M."/>
            <person name="Claverie J.M."/>
            <person name="Frickenhaus S."/>
            <person name="Gonzalez K."/>
            <person name="Herman E.K."/>
            <person name="Lin Y.C."/>
            <person name="Napier J."/>
            <person name="Ogata H."/>
            <person name="Sarno A.F."/>
            <person name="Shmutz J."/>
            <person name="Schroeder D."/>
            <person name="de Vargas C."/>
            <person name="Verret F."/>
            <person name="von Dassow P."/>
            <person name="Valentin K."/>
            <person name="Van de Peer Y."/>
            <person name="Wheeler G."/>
            <person name="Dacks J.B."/>
            <person name="Delwiche C.F."/>
            <person name="Dyhrman S.T."/>
            <person name="Glockner G."/>
            <person name="John U."/>
            <person name="Richards T."/>
            <person name="Worden A.Z."/>
            <person name="Zhang X."/>
            <person name="Grigoriev I.V."/>
            <person name="Allen A.E."/>
            <person name="Bidle K."/>
            <person name="Borodovsky M."/>
            <person name="Bowler C."/>
            <person name="Brownlee C."/>
            <person name="Cock J.M."/>
            <person name="Elias M."/>
            <person name="Gladyshev V.N."/>
            <person name="Groth M."/>
            <person name="Guda C."/>
            <person name="Hadaegh A."/>
            <person name="Iglesias-Rodriguez M.D."/>
            <person name="Jenkins J."/>
            <person name="Jones B.M."/>
            <person name="Lawson T."/>
            <person name="Leese F."/>
            <person name="Lindquist E."/>
            <person name="Lobanov A."/>
            <person name="Lomsadze A."/>
            <person name="Malik S.B."/>
            <person name="Marsh M.E."/>
            <person name="Mackinder L."/>
            <person name="Mock T."/>
            <person name="Mueller-Roeber B."/>
            <person name="Pagarete A."/>
            <person name="Parker M."/>
            <person name="Probert I."/>
            <person name="Quesneville H."/>
            <person name="Raines C."/>
            <person name="Rensing S.A."/>
            <person name="Riano-Pachon D.M."/>
            <person name="Richier S."/>
            <person name="Rokitta S."/>
            <person name="Shiraiwa Y."/>
            <person name="Soanes D.M."/>
            <person name="van der Giezen M."/>
            <person name="Wahlund T.M."/>
            <person name="Williams B."/>
            <person name="Wilson W."/>
            <person name="Wolfe G."/>
            <person name="Wurch L.L."/>
        </authorList>
    </citation>
    <scope>NUCLEOTIDE SEQUENCE</scope>
</reference>
<protein>
    <recommendedName>
        <fullName evidence="11">E3 ubiquitin-protein ligase</fullName>
        <ecNumber evidence="11">2.3.2.27</ecNumber>
    </recommendedName>
</protein>
<feature type="zinc finger region" description="UBR-type" evidence="10">
    <location>
        <begin position="55"/>
        <end position="124"/>
    </location>
</feature>
<keyword evidence="6 11" id="KW-0833">Ubl conjugation pathway</keyword>
<dbReference type="Pfam" id="PF00023">
    <property type="entry name" value="Ank"/>
    <property type="match status" value="1"/>
</dbReference>
<dbReference type="GO" id="GO:0000151">
    <property type="term" value="C:ubiquitin ligase complex"/>
    <property type="evidence" value="ECO:0007669"/>
    <property type="project" value="TreeGrafter"/>
</dbReference>
<dbReference type="KEGG" id="ehx:EMIHUDRAFT_123133"/>
<dbReference type="CDD" id="cd19673">
    <property type="entry name" value="UBR-box_UBR3"/>
    <property type="match status" value="1"/>
</dbReference>
<dbReference type="PROSITE" id="PS50088">
    <property type="entry name" value="ANK_REPEAT"/>
    <property type="match status" value="1"/>
</dbReference>
<proteinExistence type="inferred from homology"/>
<reference evidence="13" key="2">
    <citation type="submission" date="2024-10" db="UniProtKB">
        <authorList>
            <consortium name="EnsemblProtists"/>
        </authorList>
    </citation>
    <scope>IDENTIFICATION</scope>
</reference>
<dbReference type="Gene3D" id="2.10.110.30">
    <property type="match status" value="1"/>
</dbReference>
<feature type="domain" description="UBR-type" evidence="12">
    <location>
        <begin position="55"/>
        <end position="124"/>
    </location>
</feature>
<evidence type="ECO:0000256" key="1">
    <source>
        <dbReference type="ARBA" id="ARBA00000900"/>
    </source>
</evidence>
<dbReference type="PaxDb" id="2903-EOD30524"/>
<evidence type="ECO:0000256" key="4">
    <source>
        <dbReference type="ARBA" id="ARBA00022723"/>
    </source>
</evidence>
<dbReference type="AlphaFoldDB" id="A0A0D3K439"/>
<dbReference type="FunFam" id="2.10.110.30:FF:000002">
    <property type="entry name" value="Putative e3 ubiquitin-protein ligase ubr3"/>
    <property type="match status" value="1"/>
</dbReference>
<dbReference type="GO" id="GO:0071596">
    <property type="term" value="P:ubiquitin-dependent protein catabolic process via the N-end rule pathway"/>
    <property type="evidence" value="ECO:0007669"/>
    <property type="project" value="UniProtKB-UniRule"/>
</dbReference>
<dbReference type="InterPro" id="IPR003126">
    <property type="entry name" value="Znf_UBR"/>
</dbReference>
<keyword evidence="14" id="KW-1185">Reference proteome</keyword>
<dbReference type="InterPro" id="IPR002110">
    <property type="entry name" value="Ankyrin_rpt"/>
</dbReference>
<evidence type="ECO:0000259" key="12">
    <source>
        <dbReference type="PROSITE" id="PS51157"/>
    </source>
</evidence>
<evidence type="ECO:0000256" key="3">
    <source>
        <dbReference type="ARBA" id="ARBA00022679"/>
    </source>
</evidence>
<dbReference type="EnsemblProtists" id="EOD30524">
    <property type="protein sequence ID" value="EOD30524"/>
    <property type="gene ID" value="EMIHUDRAFT_123133"/>
</dbReference>
<dbReference type="HOGENOM" id="CLU_1071969_0_0_1"/>
<evidence type="ECO:0000256" key="9">
    <source>
        <dbReference type="PROSITE-ProRule" id="PRU00023"/>
    </source>
</evidence>
<evidence type="ECO:0000256" key="5">
    <source>
        <dbReference type="ARBA" id="ARBA00022771"/>
    </source>
</evidence>
<accession>A0A0D3K439</accession>
<name>A0A0D3K439_EMIH1</name>
<evidence type="ECO:0000256" key="8">
    <source>
        <dbReference type="ARBA" id="ARBA00046341"/>
    </source>
</evidence>
<dbReference type="STRING" id="2903.R1FBA1"/>
<dbReference type="GO" id="GO:0008270">
    <property type="term" value="F:zinc ion binding"/>
    <property type="evidence" value="ECO:0007669"/>
    <property type="project" value="UniProtKB-UniRule"/>
</dbReference>
<comment type="catalytic activity">
    <reaction evidence="1 11">
        <text>S-ubiquitinyl-[E2 ubiquitin-conjugating enzyme]-L-cysteine + [acceptor protein]-L-lysine = [E2 ubiquitin-conjugating enzyme]-L-cysteine + N(6)-ubiquitinyl-[acceptor protein]-L-lysine.</text>
        <dbReference type="EC" id="2.3.2.27"/>
    </reaction>
</comment>
<keyword evidence="9" id="KW-0040">ANK repeat</keyword>
<sequence length="260" mass="27493">MVDAGVLGGAGELTDRAGGVGLKQTLHALLERITKGQAPQAFFAALCTADKPCLSVCNRSWRRGSIAYRCLVCEVDPSCAICPDCFQAGEHAGHDYRIVQAAGSCDCGDEDALSRTGFCPRHGAPLGDDGRPVYQPHLPPDVSADLNRLLSLCCRRLLADTVTALHGSAGDDEPEEAATPGGDAQAVRQLLLGARHGELRLVREALRKGASADTVDAQHHLRPTALHWAAQHGYVSVASVLLDAGASVRSENVFRQTALQ</sequence>
<keyword evidence="4 11" id="KW-0479">Metal-binding</keyword>
<dbReference type="GO" id="GO:0005737">
    <property type="term" value="C:cytoplasm"/>
    <property type="evidence" value="ECO:0007669"/>
    <property type="project" value="TreeGrafter"/>
</dbReference>
<dbReference type="PANTHER" id="PTHR21497:SF24">
    <property type="entry name" value="E3 UBIQUITIN-PROTEIN LIGASE UBR1"/>
    <property type="match status" value="1"/>
</dbReference>
<evidence type="ECO:0000256" key="2">
    <source>
        <dbReference type="ARBA" id="ARBA00004906"/>
    </source>
</evidence>
<keyword evidence="3 11" id="KW-0808">Transferase</keyword>
<comment type="similarity">
    <text evidence="8 11">Belongs to the E3 ubiquitin-protein ligase UBR1-like family.</text>
</comment>
<dbReference type="Proteomes" id="UP000013827">
    <property type="component" value="Unassembled WGS sequence"/>
</dbReference>
<evidence type="ECO:0000256" key="10">
    <source>
        <dbReference type="PROSITE-ProRule" id="PRU00508"/>
    </source>
</evidence>
<evidence type="ECO:0000256" key="11">
    <source>
        <dbReference type="RuleBase" id="RU366018"/>
    </source>
</evidence>
<dbReference type="SMART" id="SM00396">
    <property type="entry name" value="ZnF_UBR1"/>
    <property type="match status" value="1"/>
</dbReference>
<dbReference type="EC" id="2.3.2.27" evidence="11"/>
<evidence type="ECO:0000313" key="14">
    <source>
        <dbReference type="Proteomes" id="UP000013827"/>
    </source>
</evidence>
<evidence type="ECO:0000256" key="6">
    <source>
        <dbReference type="ARBA" id="ARBA00022786"/>
    </source>
</evidence>
<dbReference type="PROSITE" id="PS50297">
    <property type="entry name" value="ANK_REP_REGION"/>
    <property type="match status" value="1"/>
</dbReference>
<dbReference type="eggNOG" id="KOG1140">
    <property type="taxonomic scope" value="Eukaryota"/>
</dbReference>
<dbReference type="GO" id="GO:0061630">
    <property type="term" value="F:ubiquitin protein ligase activity"/>
    <property type="evidence" value="ECO:0007669"/>
    <property type="project" value="UniProtKB-UniRule"/>
</dbReference>
<evidence type="ECO:0000256" key="7">
    <source>
        <dbReference type="ARBA" id="ARBA00022833"/>
    </source>
</evidence>
<keyword evidence="5 11" id="KW-0863">Zinc-finger</keyword>
<dbReference type="SUPFAM" id="SSF48403">
    <property type="entry name" value="Ankyrin repeat"/>
    <property type="match status" value="1"/>
</dbReference>
<dbReference type="GO" id="GO:0016567">
    <property type="term" value="P:protein ubiquitination"/>
    <property type="evidence" value="ECO:0007669"/>
    <property type="project" value="UniProtKB-UniRule"/>
</dbReference>
<dbReference type="PANTHER" id="PTHR21497">
    <property type="entry name" value="UBIQUITIN LIGASE E3 ALPHA-RELATED"/>
    <property type="match status" value="1"/>
</dbReference>
<dbReference type="GeneID" id="17275798"/>